<name>A0A0C1R6M6_9CLOT</name>
<organism evidence="3 4">
    <name type="scientific">Clostridium argentinense CDC 2741</name>
    <dbReference type="NCBI Taxonomy" id="1418104"/>
    <lineage>
        <taxon>Bacteria</taxon>
        <taxon>Bacillati</taxon>
        <taxon>Bacillota</taxon>
        <taxon>Clostridia</taxon>
        <taxon>Eubacteriales</taxon>
        <taxon>Clostridiaceae</taxon>
        <taxon>Clostridium</taxon>
    </lineage>
</organism>
<gene>
    <name evidence="3" type="ORF">U732_1625</name>
</gene>
<evidence type="ECO:0000259" key="2">
    <source>
        <dbReference type="PROSITE" id="PS51677"/>
    </source>
</evidence>
<dbReference type="PANTHER" id="PTHR10587:SF125">
    <property type="entry name" value="POLYSACCHARIDE DEACETYLASE YHEN-RELATED"/>
    <property type="match status" value="1"/>
</dbReference>
<feature type="domain" description="NodB homology" evidence="2">
    <location>
        <begin position="135"/>
        <end position="329"/>
    </location>
</feature>
<protein>
    <submittedName>
        <fullName evidence="3">Polysaccharide deacetylase family protein</fullName>
    </submittedName>
</protein>
<dbReference type="CDD" id="cd10944">
    <property type="entry name" value="CE4_SmPgdA_like"/>
    <property type="match status" value="1"/>
</dbReference>
<comment type="caution">
    <text evidence="3">The sequence shown here is derived from an EMBL/GenBank/DDBJ whole genome shotgun (WGS) entry which is preliminary data.</text>
</comment>
<dbReference type="Pfam" id="PF01522">
    <property type="entry name" value="Polysacc_deac_1"/>
    <property type="match status" value="1"/>
</dbReference>
<dbReference type="AlphaFoldDB" id="A0A0C1R6M6"/>
<keyword evidence="1" id="KW-0472">Membrane</keyword>
<dbReference type="Proteomes" id="UP000031366">
    <property type="component" value="Unassembled WGS sequence"/>
</dbReference>
<dbReference type="Gene3D" id="3.20.20.370">
    <property type="entry name" value="Glycoside hydrolase/deacetylase"/>
    <property type="match status" value="1"/>
</dbReference>
<dbReference type="EMBL" id="AYSO01000017">
    <property type="protein sequence ID" value="KIE46136.1"/>
    <property type="molecule type" value="Genomic_DNA"/>
</dbReference>
<keyword evidence="1" id="KW-0812">Transmembrane</keyword>
<accession>A0A0C1R6M6</accession>
<keyword evidence="4" id="KW-1185">Reference proteome</keyword>
<dbReference type="InterPro" id="IPR002509">
    <property type="entry name" value="NODB_dom"/>
</dbReference>
<evidence type="ECO:0000313" key="3">
    <source>
        <dbReference type="EMBL" id="KIE46136.1"/>
    </source>
</evidence>
<dbReference type="InterPro" id="IPR011330">
    <property type="entry name" value="Glyco_hydro/deAcase_b/a-brl"/>
</dbReference>
<dbReference type="GO" id="GO:0016810">
    <property type="term" value="F:hydrolase activity, acting on carbon-nitrogen (but not peptide) bonds"/>
    <property type="evidence" value="ECO:0007669"/>
    <property type="project" value="InterPro"/>
</dbReference>
<dbReference type="STRING" id="29341.RSJ17_11055"/>
<evidence type="ECO:0000256" key="1">
    <source>
        <dbReference type="SAM" id="Phobius"/>
    </source>
</evidence>
<proteinExistence type="predicted"/>
<dbReference type="PROSITE" id="PS51677">
    <property type="entry name" value="NODB"/>
    <property type="match status" value="1"/>
</dbReference>
<dbReference type="GO" id="GO:0005975">
    <property type="term" value="P:carbohydrate metabolic process"/>
    <property type="evidence" value="ECO:0007669"/>
    <property type="project" value="InterPro"/>
</dbReference>
<evidence type="ECO:0000313" key="4">
    <source>
        <dbReference type="Proteomes" id="UP000031366"/>
    </source>
</evidence>
<feature type="transmembrane region" description="Helical" evidence="1">
    <location>
        <begin position="12"/>
        <end position="32"/>
    </location>
</feature>
<reference evidence="3 4" key="1">
    <citation type="journal article" date="2015" name="Infect. Genet. Evol.">
        <title>Genomic sequences of six botulinum neurotoxin-producing strains representing three clostridial species illustrate the mobility and diversity of botulinum neurotoxin genes.</title>
        <authorList>
            <person name="Smith T.J."/>
            <person name="Hill K.K."/>
            <person name="Xie G."/>
            <person name="Foley B.T."/>
            <person name="Williamson C.H."/>
            <person name="Foster J.T."/>
            <person name="Johnson S.L."/>
            <person name="Chertkov O."/>
            <person name="Teshima H."/>
            <person name="Gibbons H.S."/>
            <person name="Johnsky L.A."/>
            <person name="Karavis M.A."/>
            <person name="Smith L.A."/>
        </authorList>
    </citation>
    <scope>NUCLEOTIDE SEQUENCE [LARGE SCALE GENOMIC DNA]</scope>
    <source>
        <strain evidence="3 4">CDC 2741</strain>
    </source>
</reference>
<dbReference type="SUPFAM" id="SSF88713">
    <property type="entry name" value="Glycoside hydrolase/deacetylase"/>
    <property type="match status" value="1"/>
</dbReference>
<keyword evidence="1" id="KW-1133">Transmembrane helix</keyword>
<sequence>MRYEYIMKRKIYIVLMVIVLVITEIFMVSYNIKNDKKINILNQIISQNSNNINTLETKIYSANIKTEEYRGLENNIDKEIKKIEDQITSIDEMIKVEKKKQIEKEEKKKQLISSIENYSGNKITEYYVANIPDKKVAYLTFDDGPSKNTIKILDTLKKYNIKATFFVNGREDEFSFKVYERIIKEGHTLGNHTYSHDYSYVYSNMNNFIEDFDKLQKLIKSNYNYEMKIARFPGGSNNTISENYHYNIMADLSKLLIVSGYTYFDWNIDSNDATAIAPSRDYIINSVLENSKDANSAIILMHDNIMKTTTAEALPYIIDGLVSQGYEFSSLDPSQYTIQFLRAVY</sequence>
<dbReference type="InterPro" id="IPR050248">
    <property type="entry name" value="Polysacc_deacetylase_ArnD"/>
</dbReference>
<dbReference type="PANTHER" id="PTHR10587">
    <property type="entry name" value="GLYCOSYL TRANSFERASE-RELATED"/>
    <property type="match status" value="1"/>
</dbReference>